<feature type="region of interest" description="Disordered" evidence="1">
    <location>
        <begin position="1"/>
        <end position="21"/>
    </location>
</feature>
<name>A0A0D0A672_9AGAM</name>
<dbReference type="AlphaFoldDB" id="A0A0D0A672"/>
<reference evidence="3" key="2">
    <citation type="submission" date="2015-01" db="EMBL/GenBank/DDBJ databases">
        <title>Evolutionary Origins and Diversification of the Mycorrhizal Mutualists.</title>
        <authorList>
            <consortium name="DOE Joint Genome Institute"/>
            <consortium name="Mycorrhizal Genomics Consortium"/>
            <person name="Kohler A."/>
            <person name="Kuo A."/>
            <person name="Nagy L.G."/>
            <person name="Floudas D."/>
            <person name="Copeland A."/>
            <person name="Barry K.W."/>
            <person name="Cichocki N."/>
            <person name="Veneault-Fourrey C."/>
            <person name="LaButti K."/>
            <person name="Lindquist E.A."/>
            <person name="Lipzen A."/>
            <person name="Lundell T."/>
            <person name="Morin E."/>
            <person name="Murat C."/>
            <person name="Riley R."/>
            <person name="Ohm R."/>
            <person name="Sun H."/>
            <person name="Tunlid A."/>
            <person name="Henrissat B."/>
            <person name="Grigoriev I.V."/>
            <person name="Hibbett D.S."/>
            <person name="Martin F."/>
        </authorList>
    </citation>
    <scope>NUCLEOTIDE SEQUENCE [LARGE SCALE GENOMIC DNA]</scope>
    <source>
        <strain evidence="3">UH-Slu-Lm8-n1</strain>
    </source>
</reference>
<dbReference type="InParanoid" id="A0A0D0A672"/>
<accession>A0A0D0A672</accession>
<proteinExistence type="predicted"/>
<protein>
    <submittedName>
        <fullName evidence="2">Uncharacterized protein</fullName>
    </submittedName>
</protein>
<feature type="compositionally biased region" description="Polar residues" evidence="1">
    <location>
        <begin position="9"/>
        <end position="21"/>
    </location>
</feature>
<evidence type="ECO:0000256" key="1">
    <source>
        <dbReference type="SAM" id="MobiDB-lite"/>
    </source>
</evidence>
<gene>
    <name evidence="2" type="ORF">CY34DRAFT_801371</name>
</gene>
<organism evidence="2 3">
    <name type="scientific">Suillus luteus UH-Slu-Lm8-n1</name>
    <dbReference type="NCBI Taxonomy" id="930992"/>
    <lineage>
        <taxon>Eukaryota</taxon>
        <taxon>Fungi</taxon>
        <taxon>Dikarya</taxon>
        <taxon>Basidiomycota</taxon>
        <taxon>Agaricomycotina</taxon>
        <taxon>Agaricomycetes</taxon>
        <taxon>Agaricomycetidae</taxon>
        <taxon>Boletales</taxon>
        <taxon>Suillineae</taxon>
        <taxon>Suillaceae</taxon>
        <taxon>Suillus</taxon>
    </lineage>
</organism>
<keyword evidence="3" id="KW-1185">Reference proteome</keyword>
<sequence length="65" mass="7497">MSRHDDIDNTCTHSTVPSSGPSQRYMLKLALIAFKYDPMFSGCCLPDKLRSLHLLMEYFTLTNHF</sequence>
<dbReference type="HOGENOM" id="CLU_2851243_0_0_1"/>
<dbReference type="EMBL" id="KN835170">
    <property type="protein sequence ID" value="KIK45600.1"/>
    <property type="molecule type" value="Genomic_DNA"/>
</dbReference>
<evidence type="ECO:0000313" key="2">
    <source>
        <dbReference type="EMBL" id="KIK45600.1"/>
    </source>
</evidence>
<dbReference type="Proteomes" id="UP000054485">
    <property type="component" value="Unassembled WGS sequence"/>
</dbReference>
<reference evidence="2 3" key="1">
    <citation type="submission" date="2014-04" db="EMBL/GenBank/DDBJ databases">
        <authorList>
            <consortium name="DOE Joint Genome Institute"/>
            <person name="Kuo A."/>
            <person name="Ruytinx J."/>
            <person name="Rineau F."/>
            <person name="Colpaert J."/>
            <person name="Kohler A."/>
            <person name="Nagy L.G."/>
            <person name="Floudas D."/>
            <person name="Copeland A."/>
            <person name="Barry K.W."/>
            <person name="Cichocki N."/>
            <person name="Veneault-Fourrey C."/>
            <person name="LaButti K."/>
            <person name="Lindquist E.A."/>
            <person name="Lipzen A."/>
            <person name="Lundell T."/>
            <person name="Morin E."/>
            <person name="Murat C."/>
            <person name="Sun H."/>
            <person name="Tunlid A."/>
            <person name="Henrissat B."/>
            <person name="Grigoriev I.V."/>
            <person name="Hibbett D.S."/>
            <person name="Martin F."/>
            <person name="Nordberg H.P."/>
            <person name="Cantor M.N."/>
            <person name="Hua S.X."/>
        </authorList>
    </citation>
    <scope>NUCLEOTIDE SEQUENCE [LARGE SCALE GENOMIC DNA]</scope>
    <source>
        <strain evidence="2 3">UH-Slu-Lm8-n1</strain>
    </source>
</reference>
<evidence type="ECO:0000313" key="3">
    <source>
        <dbReference type="Proteomes" id="UP000054485"/>
    </source>
</evidence>